<dbReference type="AlphaFoldDB" id="A0A7Z1K235"/>
<evidence type="ECO:0000313" key="3">
    <source>
        <dbReference type="Proteomes" id="UP000221580"/>
    </source>
</evidence>
<reference evidence="2 3" key="1">
    <citation type="submission" date="2017-09" db="EMBL/GenBank/DDBJ databases">
        <authorList>
            <person name="DeBolt S."/>
            <person name="Huntemann M."/>
            <person name="Clum A."/>
            <person name="Pillay M."/>
            <person name="Palaniappan K."/>
            <person name="Varghese N."/>
            <person name="Mikhailova N."/>
            <person name="Stamatis D."/>
            <person name="Reddy T."/>
            <person name="Daum C."/>
            <person name="Shapiro N."/>
            <person name="Ivanova N."/>
            <person name="Kyrpides N."/>
            <person name="Woyke T."/>
        </authorList>
    </citation>
    <scope>NUCLEOTIDE SEQUENCE [LARGE SCALE GENOMIC DNA]</scope>
    <source>
        <strain evidence="2 3">A2-S9</strain>
    </source>
</reference>
<feature type="transmembrane region" description="Helical" evidence="1">
    <location>
        <begin position="14"/>
        <end position="41"/>
    </location>
</feature>
<feature type="transmembrane region" description="Helical" evidence="1">
    <location>
        <begin position="78"/>
        <end position="98"/>
    </location>
</feature>
<protein>
    <submittedName>
        <fullName evidence="2">Uncharacterized protein</fullName>
    </submittedName>
</protein>
<organism evidence="2 3">
    <name type="scientific">Pseudomonas poae</name>
    <dbReference type="NCBI Taxonomy" id="200451"/>
    <lineage>
        <taxon>Bacteria</taxon>
        <taxon>Pseudomonadati</taxon>
        <taxon>Pseudomonadota</taxon>
        <taxon>Gammaproteobacteria</taxon>
        <taxon>Pseudomonadales</taxon>
        <taxon>Pseudomonadaceae</taxon>
        <taxon>Pseudomonas</taxon>
    </lineage>
</organism>
<feature type="transmembrane region" description="Helical" evidence="1">
    <location>
        <begin position="53"/>
        <end position="71"/>
    </location>
</feature>
<evidence type="ECO:0000256" key="1">
    <source>
        <dbReference type="SAM" id="Phobius"/>
    </source>
</evidence>
<dbReference type="RefSeq" id="WP_098480476.1">
    <property type="nucleotide sequence ID" value="NZ_PDJN01000003.1"/>
</dbReference>
<gene>
    <name evidence="2" type="ORF">DM05_4652</name>
</gene>
<reference evidence="2 3" key="2">
    <citation type="submission" date="2017-10" db="EMBL/GenBank/DDBJ databases">
        <title>Bacterial endophytes that colonize and modify switchgrass growth.</title>
        <authorList>
            <person name="Debolt S."/>
        </authorList>
    </citation>
    <scope>NUCLEOTIDE SEQUENCE [LARGE SCALE GENOMIC DNA]</scope>
    <source>
        <strain evidence="2 3">A2-S9</strain>
    </source>
</reference>
<keyword evidence="1" id="KW-0812">Transmembrane</keyword>
<proteinExistence type="predicted"/>
<feature type="transmembrane region" description="Helical" evidence="1">
    <location>
        <begin position="104"/>
        <end position="121"/>
    </location>
</feature>
<dbReference type="EMBL" id="PDJN01000003">
    <property type="protein sequence ID" value="PFG59955.1"/>
    <property type="molecule type" value="Genomic_DNA"/>
</dbReference>
<evidence type="ECO:0000313" key="2">
    <source>
        <dbReference type="EMBL" id="PFG59955.1"/>
    </source>
</evidence>
<comment type="caution">
    <text evidence="2">The sequence shown here is derived from an EMBL/GenBank/DDBJ whole genome shotgun (WGS) entry which is preliminary data.</text>
</comment>
<keyword evidence="1" id="KW-1133">Transmembrane helix</keyword>
<sequence length="153" mass="17357">MSELMTLRDFFRQYFLTFMGGVFAACFSLALAVALAFITYFRDAPMAQVGLKIMSAGALLILLTVHSNFMILRGRPSWVWVMVGIYVACLLFVVPMVQFQPHKVLYGLALLFPLLGLLTLNSKVQREMRMKLVGIRRIRQAVKPAVIAKRKTR</sequence>
<dbReference type="Proteomes" id="UP000221580">
    <property type="component" value="Unassembled WGS sequence"/>
</dbReference>
<accession>A0A7Z1K235</accession>
<keyword evidence="1" id="KW-0472">Membrane</keyword>
<name>A0A7Z1K235_9PSED</name>